<feature type="domain" description="NACHT" evidence="1">
    <location>
        <begin position="60"/>
        <end position="183"/>
    </location>
</feature>
<accession>A0A2M9FWU0</accession>
<dbReference type="InterPro" id="IPR007111">
    <property type="entry name" value="NACHT_NTPase"/>
</dbReference>
<dbReference type="AlphaFoldDB" id="A0A2M9FWU0"/>
<reference evidence="2 3" key="1">
    <citation type="submission" date="2017-11" db="EMBL/GenBank/DDBJ databases">
        <title>Draft genome sequence of Rhizobiales bacterium SY3-13.</title>
        <authorList>
            <person name="Sun C."/>
        </authorList>
    </citation>
    <scope>NUCLEOTIDE SEQUENCE [LARGE SCALE GENOMIC DNA]</scope>
    <source>
        <strain evidence="2 3">SY3-13</strain>
    </source>
</reference>
<keyword evidence="3" id="KW-1185">Reference proteome</keyword>
<evidence type="ECO:0000313" key="3">
    <source>
        <dbReference type="Proteomes" id="UP000229498"/>
    </source>
</evidence>
<name>A0A2M9FWU0_9PROT</name>
<evidence type="ECO:0000259" key="1">
    <source>
        <dbReference type="PROSITE" id="PS50837"/>
    </source>
</evidence>
<dbReference type="Gene3D" id="3.40.50.300">
    <property type="entry name" value="P-loop containing nucleotide triphosphate hydrolases"/>
    <property type="match status" value="1"/>
</dbReference>
<dbReference type="Proteomes" id="UP000229498">
    <property type="component" value="Unassembled WGS sequence"/>
</dbReference>
<dbReference type="Pfam" id="PF05729">
    <property type="entry name" value="NACHT"/>
    <property type="match status" value="1"/>
</dbReference>
<gene>
    <name evidence="2" type="ORF">CVT23_19525</name>
</gene>
<comment type="caution">
    <text evidence="2">The sequence shown here is derived from an EMBL/GenBank/DDBJ whole genome shotgun (WGS) entry which is preliminary data.</text>
</comment>
<proteinExistence type="predicted"/>
<dbReference type="OrthoDB" id="7978595at2"/>
<sequence length="297" mass="35142">MIFFKAFEKFDDYIQKIMNDPRMKELSETYEEANFEDAHGEEFATDWITNWAYTDNVENRWIILLGEYGTGKTCLTEVLQYRLICRYHEHPEGKLPMRISLRDFSRQFDARTLLHHFLDHNSLGHIPIEFVFTLIREQRIILLLDGYDEMAQFMNPRERRACLKSLADLSVDGARGILTSRPNYFTQDEELRVFESLYSALSQRTFYVGERDKRYIEEEKAIDSLIEEHILNRYERILRDLTVEQTENLIRRKLEGDARGQRLILNILQRTLRNSKSNDGGRSLSGKPVIIAYLLVD</sequence>
<dbReference type="InterPro" id="IPR027417">
    <property type="entry name" value="P-loop_NTPase"/>
</dbReference>
<evidence type="ECO:0000313" key="2">
    <source>
        <dbReference type="EMBL" id="PJK27930.1"/>
    </source>
</evidence>
<dbReference type="RefSeq" id="WP_109794548.1">
    <property type="nucleotide sequence ID" value="NZ_PHIG01000052.1"/>
</dbReference>
<dbReference type="PROSITE" id="PS50837">
    <property type="entry name" value="NACHT"/>
    <property type="match status" value="1"/>
</dbReference>
<dbReference type="EMBL" id="PHIG01000052">
    <property type="protein sequence ID" value="PJK27930.1"/>
    <property type="molecule type" value="Genomic_DNA"/>
</dbReference>
<protein>
    <recommendedName>
        <fullName evidence="1">NACHT domain-containing protein</fullName>
    </recommendedName>
</protein>
<organism evidence="2 3">
    <name type="scientific">Minwuia thermotolerans</name>
    <dbReference type="NCBI Taxonomy" id="2056226"/>
    <lineage>
        <taxon>Bacteria</taxon>
        <taxon>Pseudomonadati</taxon>
        <taxon>Pseudomonadota</taxon>
        <taxon>Alphaproteobacteria</taxon>
        <taxon>Minwuiales</taxon>
        <taxon>Minwuiaceae</taxon>
        <taxon>Minwuia</taxon>
    </lineage>
</organism>
<dbReference type="SUPFAM" id="SSF52540">
    <property type="entry name" value="P-loop containing nucleoside triphosphate hydrolases"/>
    <property type="match status" value="1"/>
</dbReference>